<evidence type="ECO:0000313" key="2">
    <source>
        <dbReference type="Proteomes" id="UP000318704"/>
    </source>
</evidence>
<name>A0A517VR78_9PLAN</name>
<dbReference type="EMBL" id="CP037920">
    <property type="protein sequence ID" value="QDT95528.1"/>
    <property type="molecule type" value="Genomic_DNA"/>
</dbReference>
<dbReference type="RefSeq" id="WP_144982125.1">
    <property type="nucleotide sequence ID" value="NZ_CP037920.1"/>
</dbReference>
<evidence type="ECO:0000313" key="1">
    <source>
        <dbReference type="EMBL" id="QDT95528.1"/>
    </source>
</evidence>
<organism evidence="1 2">
    <name type="scientific">Gimesia aquarii</name>
    <dbReference type="NCBI Taxonomy" id="2527964"/>
    <lineage>
        <taxon>Bacteria</taxon>
        <taxon>Pseudomonadati</taxon>
        <taxon>Planctomycetota</taxon>
        <taxon>Planctomycetia</taxon>
        <taxon>Planctomycetales</taxon>
        <taxon>Planctomycetaceae</taxon>
        <taxon>Gimesia</taxon>
    </lineage>
</organism>
<reference evidence="1 2" key="1">
    <citation type="submission" date="2019-03" db="EMBL/GenBank/DDBJ databases">
        <title>Deep-cultivation of Planctomycetes and their phenomic and genomic characterization uncovers novel biology.</title>
        <authorList>
            <person name="Wiegand S."/>
            <person name="Jogler M."/>
            <person name="Boedeker C."/>
            <person name="Pinto D."/>
            <person name="Vollmers J."/>
            <person name="Rivas-Marin E."/>
            <person name="Kohn T."/>
            <person name="Peeters S.H."/>
            <person name="Heuer A."/>
            <person name="Rast P."/>
            <person name="Oberbeckmann S."/>
            <person name="Bunk B."/>
            <person name="Jeske O."/>
            <person name="Meyerdierks A."/>
            <person name="Storesund J.E."/>
            <person name="Kallscheuer N."/>
            <person name="Luecker S."/>
            <person name="Lage O.M."/>
            <person name="Pohl T."/>
            <person name="Merkel B.J."/>
            <person name="Hornburger P."/>
            <person name="Mueller R.-W."/>
            <person name="Bruemmer F."/>
            <person name="Labrenz M."/>
            <person name="Spormann A.M."/>
            <person name="Op den Camp H."/>
            <person name="Overmann J."/>
            <person name="Amann R."/>
            <person name="Jetten M.S.M."/>
            <person name="Mascher T."/>
            <person name="Medema M.H."/>
            <person name="Devos D.P."/>
            <person name="Kaster A.-K."/>
            <person name="Ovreas L."/>
            <person name="Rohde M."/>
            <person name="Galperin M.Y."/>
            <person name="Jogler C."/>
        </authorList>
    </citation>
    <scope>NUCLEOTIDE SEQUENCE [LARGE SCALE GENOMIC DNA]</scope>
    <source>
        <strain evidence="1 2">V144</strain>
    </source>
</reference>
<protein>
    <submittedName>
        <fullName evidence="1">Uncharacterized protein</fullName>
    </submittedName>
</protein>
<sequence length="196" mass="22731">MEVTTIEEKHLIARQKYAEYMKAVKERHCIEYEALKNAYRELSKGNQVIDIVATMQNAGVDHLERPKLAIVRADAKLCWFRWTTTKREAGFKKPIFSSNSDWHPAKSRCVVLPRNTFPTDNDQQWRREVLRAVVPSIPPSLRPGAKLSNYHILWEAEWETIPVDPMLLKHLGKNLYVVLAAWDLTPLEQAVLRDSQ</sequence>
<dbReference type="KEGG" id="gaw:V144x_09730"/>
<gene>
    <name evidence="1" type="ORF">V144x_09730</name>
</gene>
<dbReference type="AlphaFoldDB" id="A0A517VR78"/>
<accession>A0A517VR78</accession>
<proteinExistence type="predicted"/>
<dbReference type="Proteomes" id="UP000318704">
    <property type="component" value="Chromosome"/>
</dbReference>